<dbReference type="InterPro" id="IPR036412">
    <property type="entry name" value="HAD-like_sf"/>
</dbReference>
<dbReference type="GO" id="GO:0005829">
    <property type="term" value="C:cytosol"/>
    <property type="evidence" value="ECO:0007669"/>
    <property type="project" value="TreeGrafter"/>
</dbReference>
<dbReference type="OrthoDB" id="27226at2759"/>
<reference evidence="1" key="2">
    <citation type="submission" date="2013-10" db="EMBL/GenBank/DDBJ databases">
        <authorList>
            <person name="Aslett M."/>
        </authorList>
    </citation>
    <scope>NUCLEOTIDE SEQUENCE [LARGE SCALE GENOMIC DNA]</scope>
    <source>
        <strain evidence="1">Houghton</strain>
    </source>
</reference>
<protein>
    <submittedName>
        <fullName evidence="1">Haloacid dehalogenase-like hydrolase domain-containing protein, putative</fullName>
    </submittedName>
</protein>
<keyword evidence="1" id="KW-0378">Hydrolase</keyword>
<dbReference type="RefSeq" id="XP_013228409.1">
    <property type="nucleotide sequence ID" value="XM_013372955.1"/>
</dbReference>
<dbReference type="Gene3D" id="3.30.1240.10">
    <property type="match status" value="1"/>
</dbReference>
<dbReference type="AlphaFoldDB" id="U6KL82"/>
<dbReference type="GO" id="GO:0000287">
    <property type="term" value="F:magnesium ion binding"/>
    <property type="evidence" value="ECO:0007669"/>
    <property type="project" value="TreeGrafter"/>
</dbReference>
<dbReference type="Proteomes" id="UP000030747">
    <property type="component" value="Unassembled WGS sequence"/>
</dbReference>
<keyword evidence="2" id="KW-1185">Reference proteome</keyword>
<dbReference type="Gene3D" id="3.40.50.1000">
    <property type="entry name" value="HAD superfamily/HAD-like"/>
    <property type="match status" value="1"/>
</dbReference>
<proteinExistence type="predicted"/>
<dbReference type="SUPFAM" id="SSF56784">
    <property type="entry name" value="HAD-like"/>
    <property type="match status" value="1"/>
</dbReference>
<organism evidence="1 2">
    <name type="scientific">Eimeria tenella</name>
    <name type="common">Coccidian parasite</name>
    <dbReference type="NCBI Taxonomy" id="5802"/>
    <lineage>
        <taxon>Eukaryota</taxon>
        <taxon>Sar</taxon>
        <taxon>Alveolata</taxon>
        <taxon>Apicomplexa</taxon>
        <taxon>Conoidasida</taxon>
        <taxon>Coccidia</taxon>
        <taxon>Eucoccidiorida</taxon>
        <taxon>Eimeriorina</taxon>
        <taxon>Eimeriidae</taxon>
        <taxon>Eimeria</taxon>
    </lineage>
</organism>
<dbReference type="InterPro" id="IPR023214">
    <property type="entry name" value="HAD_sf"/>
</dbReference>
<accession>U6KL82</accession>
<reference evidence="1" key="1">
    <citation type="submission" date="2013-10" db="EMBL/GenBank/DDBJ databases">
        <title>Genomic analysis of the causative agents of coccidiosis in chickens.</title>
        <authorList>
            <person name="Reid A.J."/>
            <person name="Blake D."/>
            <person name="Billington K."/>
            <person name="Browne H."/>
            <person name="Dunn M."/>
            <person name="Hung S."/>
            <person name="Kawahara F."/>
            <person name="Miranda-Saavedra D."/>
            <person name="Mourier T."/>
            <person name="Nagra H."/>
            <person name="Otto T.D."/>
            <person name="Rawlings N."/>
            <person name="Sanchez A."/>
            <person name="Sanders M."/>
            <person name="Subramaniam C."/>
            <person name="Tay Y."/>
            <person name="Dear P."/>
            <person name="Doerig C."/>
            <person name="Gruber A."/>
            <person name="Parkinson J."/>
            <person name="Shirley M."/>
            <person name="Wan K.L."/>
            <person name="Berriman M."/>
            <person name="Tomley F."/>
            <person name="Pain A."/>
        </authorList>
    </citation>
    <scope>NUCLEOTIDE SEQUENCE [LARGE SCALE GENOMIC DNA]</scope>
    <source>
        <strain evidence="1">Houghton</strain>
    </source>
</reference>
<dbReference type="PANTHER" id="PTHR10000:SF8">
    <property type="entry name" value="HAD SUPERFAMILY HYDROLASE-LIKE, TYPE 3"/>
    <property type="match status" value="1"/>
</dbReference>
<evidence type="ECO:0000313" key="2">
    <source>
        <dbReference type="Proteomes" id="UP000030747"/>
    </source>
</evidence>
<sequence length="294" mass="31276">MDISTCCELGGVKLILTDFDYTFLDSDHNASEANAAAFGKTAAAGIITAIASGRSRDGTLSCLSETCKGLMKYNGYPGIFLNGSVVYGRNGDILSCAEIPLPGQHLLLEKMKEMGVLNNILGYTPDKVLCIERNQYTDKSYVVYKEPAPEVLTYEEFASTRFVKLVACGTVESTNQARPLLEKAVGDHLRCVRPLDWNLEFINPSVSKAVGAKVLLEHLGVDASDVLAMGDGENDIQVLKLAGVSVAVANACPAAKAAAKYTTVSNNESAFQVVADLVLSAQRGAGKSTKLLAN</sequence>
<dbReference type="Pfam" id="PF08282">
    <property type="entry name" value="Hydrolase_3"/>
    <property type="match status" value="1"/>
</dbReference>
<dbReference type="VEuPathDB" id="ToxoDB:ETH2_0845200"/>
<dbReference type="OMA" id="IIRHNEM"/>
<dbReference type="InterPro" id="IPR006379">
    <property type="entry name" value="HAD-SF_hydro_IIB"/>
</dbReference>
<gene>
    <name evidence="1" type="ORF">ETH_00027645</name>
</gene>
<dbReference type="GO" id="GO:0016791">
    <property type="term" value="F:phosphatase activity"/>
    <property type="evidence" value="ECO:0007669"/>
    <property type="project" value="UniProtKB-ARBA"/>
</dbReference>
<dbReference type="PANTHER" id="PTHR10000">
    <property type="entry name" value="PHOSPHOSERINE PHOSPHATASE"/>
    <property type="match status" value="1"/>
</dbReference>
<dbReference type="NCBIfam" id="TIGR01484">
    <property type="entry name" value="HAD-SF-IIB"/>
    <property type="match status" value="1"/>
</dbReference>
<evidence type="ECO:0000313" key="1">
    <source>
        <dbReference type="EMBL" id="CDJ37571.1"/>
    </source>
</evidence>
<name>U6KL82_EIMTE</name>
<dbReference type="EMBL" id="HG673767">
    <property type="protein sequence ID" value="CDJ37571.1"/>
    <property type="molecule type" value="Genomic_DNA"/>
</dbReference>
<dbReference type="VEuPathDB" id="ToxoDB:ETH_00027645"/>
<dbReference type="GeneID" id="25254622"/>